<protein>
    <submittedName>
        <fullName evidence="1">Uncharacterized protein</fullName>
    </submittedName>
</protein>
<evidence type="ECO:0000313" key="2">
    <source>
        <dbReference type="Proteomes" id="UP000019114"/>
    </source>
</evidence>
<dbReference type="AlphaFoldDB" id="W4IKH0"/>
<dbReference type="Proteomes" id="UP000019114">
    <property type="component" value="Unassembled WGS sequence"/>
</dbReference>
<reference evidence="1 2" key="1">
    <citation type="submission" date="2013-02" db="EMBL/GenBank/DDBJ databases">
        <title>The Genome Annotation of Plasmodium falciparum NF135/5.C10.</title>
        <authorList>
            <consortium name="The Broad Institute Genome Sequencing Platform"/>
            <consortium name="The Broad Institute Genome Sequencing Center for Infectious Disease"/>
            <person name="Neafsey D."/>
            <person name="Hoffman S."/>
            <person name="Volkman S."/>
            <person name="Rosenthal P."/>
            <person name="Walker B."/>
            <person name="Young S.K."/>
            <person name="Zeng Q."/>
            <person name="Gargeya S."/>
            <person name="Fitzgerald M."/>
            <person name="Haas B."/>
            <person name="Abouelleil A."/>
            <person name="Allen A.W."/>
            <person name="Alvarado L."/>
            <person name="Arachchi H.M."/>
            <person name="Berlin A.M."/>
            <person name="Chapman S.B."/>
            <person name="Gainer-Dewar J."/>
            <person name="Goldberg J."/>
            <person name="Griggs A."/>
            <person name="Gujja S."/>
            <person name="Hansen M."/>
            <person name="Howarth C."/>
            <person name="Imamovic A."/>
            <person name="Ireland A."/>
            <person name="Larimer J."/>
            <person name="McCowan C."/>
            <person name="Murphy C."/>
            <person name="Pearson M."/>
            <person name="Poon T.W."/>
            <person name="Priest M."/>
            <person name="Roberts A."/>
            <person name="Saif S."/>
            <person name="Shea T."/>
            <person name="Sisk P."/>
            <person name="Sykes S."/>
            <person name="Wortman J."/>
            <person name="Nusbaum C."/>
            <person name="Birren B."/>
        </authorList>
    </citation>
    <scope>NUCLEOTIDE SEQUENCE [LARGE SCALE GENOMIC DNA]</scope>
    <source>
        <strain evidence="1 2">NF135/5.C10</strain>
    </source>
</reference>
<sequence length="87" mass="10683">MRFFYLIYLRFDFYTYFTICVKKLENTNILKNRAVFYACSLENTYSSYFLIKKKLKNKKRGGAKEKNKYIKDEGRVFNRFKNSPYRP</sequence>
<reference evidence="1 2" key="2">
    <citation type="submission" date="2013-02" db="EMBL/GenBank/DDBJ databases">
        <title>The Genome Sequence of Plasmodium falciparum NF135/5.C10.</title>
        <authorList>
            <consortium name="The Broad Institute Genome Sequencing Platform"/>
            <consortium name="The Broad Institute Genome Sequencing Center for Infectious Disease"/>
            <person name="Neafsey D."/>
            <person name="Cheeseman I."/>
            <person name="Volkman S."/>
            <person name="Adams J."/>
            <person name="Walker B."/>
            <person name="Young S.K."/>
            <person name="Zeng Q."/>
            <person name="Gargeya S."/>
            <person name="Fitzgerald M."/>
            <person name="Haas B."/>
            <person name="Abouelleil A."/>
            <person name="Alvarado L."/>
            <person name="Arachchi H.M."/>
            <person name="Berlin A.M."/>
            <person name="Chapman S.B."/>
            <person name="Dewar J."/>
            <person name="Goldberg J."/>
            <person name="Griggs A."/>
            <person name="Gujja S."/>
            <person name="Hansen M."/>
            <person name="Howarth C."/>
            <person name="Imamovic A."/>
            <person name="Larimer J."/>
            <person name="McCowan C."/>
            <person name="Murphy C."/>
            <person name="Neiman D."/>
            <person name="Pearson M."/>
            <person name="Priest M."/>
            <person name="Roberts A."/>
            <person name="Saif S."/>
            <person name="Shea T."/>
            <person name="Sisk P."/>
            <person name="Sykes S."/>
            <person name="Wortman J."/>
            <person name="Nusbaum C."/>
            <person name="Birren B."/>
        </authorList>
    </citation>
    <scope>NUCLEOTIDE SEQUENCE [LARGE SCALE GENOMIC DNA]</scope>
    <source>
        <strain evidence="1 2">NF135/5.C10</strain>
    </source>
</reference>
<name>W4IKH0_PLAFA</name>
<gene>
    <name evidence="1" type="ORF">PFNF135_01434</name>
</gene>
<organism evidence="1 2">
    <name type="scientific">Plasmodium falciparum NF135/5.C10</name>
    <dbReference type="NCBI Taxonomy" id="1036726"/>
    <lineage>
        <taxon>Eukaryota</taxon>
        <taxon>Sar</taxon>
        <taxon>Alveolata</taxon>
        <taxon>Apicomplexa</taxon>
        <taxon>Aconoidasida</taxon>
        <taxon>Haemosporida</taxon>
        <taxon>Plasmodiidae</taxon>
        <taxon>Plasmodium</taxon>
        <taxon>Plasmodium (Laverania)</taxon>
    </lineage>
</organism>
<dbReference type="EMBL" id="KI926031">
    <property type="protein sequence ID" value="ETW44183.1"/>
    <property type="molecule type" value="Genomic_DNA"/>
</dbReference>
<proteinExistence type="predicted"/>
<evidence type="ECO:0000313" key="1">
    <source>
        <dbReference type="EMBL" id="ETW44183.1"/>
    </source>
</evidence>
<accession>W4IKH0</accession>